<dbReference type="InterPro" id="IPR036250">
    <property type="entry name" value="AcylCo_DH-like_C"/>
</dbReference>
<organism evidence="7 8">
    <name type="scientific">Ramlibacter pinisoli</name>
    <dbReference type="NCBI Taxonomy" id="2682844"/>
    <lineage>
        <taxon>Bacteria</taxon>
        <taxon>Pseudomonadati</taxon>
        <taxon>Pseudomonadota</taxon>
        <taxon>Betaproteobacteria</taxon>
        <taxon>Burkholderiales</taxon>
        <taxon>Comamonadaceae</taxon>
        <taxon>Ramlibacter</taxon>
    </lineage>
</organism>
<evidence type="ECO:0000256" key="4">
    <source>
        <dbReference type="ARBA" id="ARBA00022827"/>
    </source>
</evidence>
<evidence type="ECO:0000256" key="3">
    <source>
        <dbReference type="ARBA" id="ARBA00022630"/>
    </source>
</evidence>
<keyword evidence="3" id="KW-0285">Flavoprotein</keyword>
<name>A0A6N8IZY3_9BURK</name>
<comment type="cofactor">
    <cofactor evidence="1">
        <name>FAD</name>
        <dbReference type="ChEBI" id="CHEBI:57692"/>
    </cofactor>
</comment>
<dbReference type="InterPro" id="IPR046373">
    <property type="entry name" value="Acyl-CoA_Oxase/DH_mid-dom_sf"/>
</dbReference>
<dbReference type="AlphaFoldDB" id="A0A6N8IZY3"/>
<evidence type="ECO:0000313" key="8">
    <source>
        <dbReference type="Proteomes" id="UP000469385"/>
    </source>
</evidence>
<dbReference type="Gene3D" id="2.40.110.10">
    <property type="entry name" value="Butyryl-CoA Dehydrogenase, subunit A, domain 2"/>
    <property type="match status" value="1"/>
</dbReference>
<dbReference type="Gene3D" id="1.10.540.10">
    <property type="entry name" value="Acyl-CoA dehydrogenase/oxidase, N-terminal domain"/>
    <property type="match status" value="1"/>
</dbReference>
<sequence length="452" mass="48823">MRGMWTRSMPSPTTAGNVAHMARSSGWMRCLLGNFGLFSAPRTRTAMLVWLTPSHAWENEQDMDSHTATGFPQLIDSVRKVAAGVAAAQAPDVDARARFPIETLAALREDHVLAAAVPRELGGPGCNVQELSQLCAALAQACGSSAMVLAMHYIQLACLARHGMGSDYLRDYLRDLVRRQDLLASMTSEVGPSGDTRSSVCAVRRAGDRFQLDKDATTGSYCAHADAILVTCRKDEEAARSDQVLVLVRREDCTLTQTTSWDTLGMRGTCSPGFQLRSSGAVEQIVPGAFADCSAQTMVPYSHILWSALWWGIAAGAVAKAASFVRGQARQTPGTVPPTATRLAELQVQLQALKQNWLSAARDFDALGDDREELMGMGWALRLNNLKIASSEAAPRIVHQALQIVGILGYKNDSPFALGRHYRDALSGSLMISNDRIAAKNASMLLVYKDAA</sequence>
<dbReference type="Pfam" id="PF00441">
    <property type="entry name" value="Acyl-CoA_dh_1"/>
    <property type="match status" value="1"/>
</dbReference>
<comment type="similarity">
    <text evidence="2">Belongs to the acyl-CoA dehydrogenase family.</text>
</comment>
<dbReference type="Proteomes" id="UP000469385">
    <property type="component" value="Unassembled WGS sequence"/>
</dbReference>
<evidence type="ECO:0000256" key="1">
    <source>
        <dbReference type="ARBA" id="ARBA00001974"/>
    </source>
</evidence>
<dbReference type="PANTHER" id="PTHR43884:SF12">
    <property type="entry name" value="ISOVALERYL-COA DEHYDROGENASE, MITOCHONDRIAL-RELATED"/>
    <property type="match status" value="1"/>
</dbReference>
<evidence type="ECO:0000259" key="6">
    <source>
        <dbReference type="Pfam" id="PF02771"/>
    </source>
</evidence>
<feature type="domain" description="Acyl-CoA dehydrogenase/oxidase C-terminal" evidence="5">
    <location>
        <begin position="302"/>
        <end position="428"/>
    </location>
</feature>
<gene>
    <name evidence="7" type="ORF">GON04_22045</name>
</gene>
<comment type="caution">
    <text evidence="7">The sequence shown here is derived from an EMBL/GenBank/DDBJ whole genome shotgun (WGS) entry which is preliminary data.</text>
</comment>
<dbReference type="InterPro" id="IPR037069">
    <property type="entry name" value="AcylCoA_DH/ox_N_sf"/>
</dbReference>
<dbReference type="SUPFAM" id="SSF56645">
    <property type="entry name" value="Acyl-CoA dehydrogenase NM domain-like"/>
    <property type="match status" value="1"/>
</dbReference>
<evidence type="ECO:0000313" key="7">
    <source>
        <dbReference type="EMBL" id="MVQ32155.1"/>
    </source>
</evidence>
<keyword evidence="4" id="KW-0274">FAD</keyword>
<dbReference type="GO" id="GO:0050660">
    <property type="term" value="F:flavin adenine dinucleotide binding"/>
    <property type="evidence" value="ECO:0007669"/>
    <property type="project" value="InterPro"/>
</dbReference>
<dbReference type="GO" id="GO:0003995">
    <property type="term" value="F:acyl-CoA dehydrogenase activity"/>
    <property type="evidence" value="ECO:0007669"/>
    <property type="project" value="TreeGrafter"/>
</dbReference>
<dbReference type="SUPFAM" id="SSF47203">
    <property type="entry name" value="Acyl-CoA dehydrogenase C-terminal domain-like"/>
    <property type="match status" value="1"/>
</dbReference>
<proteinExistence type="inferred from homology"/>
<evidence type="ECO:0000256" key="2">
    <source>
        <dbReference type="ARBA" id="ARBA00009347"/>
    </source>
</evidence>
<dbReference type="InterPro" id="IPR009075">
    <property type="entry name" value="AcylCo_DH/oxidase_C"/>
</dbReference>
<dbReference type="InterPro" id="IPR013786">
    <property type="entry name" value="AcylCoA_DH/ox_N"/>
</dbReference>
<dbReference type="InterPro" id="IPR009100">
    <property type="entry name" value="AcylCoA_DH/oxidase_NM_dom_sf"/>
</dbReference>
<reference evidence="7 8" key="1">
    <citation type="submission" date="2019-12" db="EMBL/GenBank/DDBJ databases">
        <authorList>
            <person name="Huq M.A."/>
        </authorList>
    </citation>
    <scope>NUCLEOTIDE SEQUENCE [LARGE SCALE GENOMIC DNA]</scope>
    <source>
        <strain evidence="7 8">MAH-25</strain>
    </source>
</reference>
<dbReference type="EMBL" id="WSEL01000009">
    <property type="protein sequence ID" value="MVQ32155.1"/>
    <property type="molecule type" value="Genomic_DNA"/>
</dbReference>
<accession>A0A6N8IZY3</accession>
<dbReference type="Pfam" id="PF02771">
    <property type="entry name" value="Acyl-CoA_dh_N"/>
    <property type="match status" value="1"/>
</dbReference>
<evidence type="ECO:0000259" key="5">
    <source>
        <dbReference type="Pfam" id="PF00441"/>
    </source>
</evidence>
<dbReference type="Gene3D" id="1.20.140.10">
    <property type="entry name" value="Butyryl-CoA Dehydrogenase, subunit A, domain 3"/>
    <property type="match status" value="1"/>
</dbReference>
<dbReference type="PANTHER" id="PTHR43884">
    <property type="entry name" value="ACYL-COA DEHYDROGENASE"/>
    <property type="match status" value="1"/>
</dbReference>
<keyword evidence="8" id="KW-1185">Reference proteome</keyword>
<protein>
    <submittedName>
        <fullName evidence="7">Acyl-CoA dehydrogenase</fullName>
    </submittedName>
</protein>
<feature type="domain" description="Acyl-CoA dehydrogenase/oxidase N-terminal" evidence="6">
    <location>
        <begin position="73"/>
        <end position="163"/>
    </location>
</feature>